<feature type="binding site" evidence="5">
    <location>
        <position position="226"/>
    </location>
    <ligand>
        <name>substrate</name>
    </ligand>
</feature>
<dbReference type="HOGENOM" id="CLU_016930_0_1_10"/>
<dbReference type="InterPro" id="IPR022790">
    <property type="entry name" value="GH26_dom"/>
</dbReference>
<dbReference type="eggNOG" id="COG4124">
    <property type="taxonomic scope" value="Bacteria"/>
</dbReference>
<dbReference type="RefSeq" id="WP_014680766.1">
    <property type="nucleotide sequence ID" value="NC_017770.1"/>
</dbReference>
<dbReference type="PIRSF" id="PIRSF018168">
    <property type="entry name" value="Mannan-1_4-beta-mannosidase"/>
    <property type="match status" value="1"/>
</dbReference>
<dbReference type="Gene3D" id="3.20.20.80">
    <property type="entry name" value="Glycosidases"/>
    <property type="match status" value="1"/>
</dbReference>
<dbReference type="Pfam" id="PF02156">
    <property type="entry name" value="Glyco_hydro_26"/>
    <property type="match status" value="1"/>
</dbReference>
<dbReference type="PROSITE" id="PS51764">
    <property type="entry name" value="GH26"/>
    <property type="match status" value="1"/>
</dbReference>
<evidence type="ECO:0000256" key="3">
    <source>
        <dbReference type="ARBA" id="ARBA00023295"/>
    </source>
</evidence>
<keyword evidence="2 7" id="KW-0378">Hydrolase</keyword>
<feature type="active site" description="Nucleophile" evidence="4 7">
    <location>
        <position position="327"/>
    </location>
</feature>
<dbReference type="InterPro" id="IPR016714">
    <property type="entry name" value="MANB/E"/>
</dbReference>
<evidence type="ECO:0000256" key="7">
    <source>
        <dbReference type="PROSITE-ProRule" id="PRU01100"/>
    </source>
</evidence>
<evidence type="ECO:0000259" key="8">
    <source>
        <dbReference type="PROSITE" id="PS51764"/>
    </source>
</evidence>
<dbReference type="KEGG" id="scn:Solca_2504"/>
<dbReference type="InterPro" id="IPR000805">
    <property type="entry name" value="Glyco_hydro_26"/>
</dbReference>
<dbReference type="PANTHER" id="PTHR40079">
    <property type="entry name" value="MANNAN ENDO-1,4-BETA-MANNOSIDASE E-RELATED"/>
    <property type="match status" value="1"/>
</dbReference>
<dbReference type="PROSITE" id="PS51257">
    <property type="entry name" value="PROKAR_LIPOPROTEIN"/>
    <property type="match status" value="1"/>
</dbReference>
<feature type="site" description="Plays an important role in maintaining the position of the catalytic nucleophile" evidence="6">
    <location>
        <position position="220"/>
    </location>
</feature>
<accession>H8KUQ5</accession>
<evidence type="ECO:0000256" key="1">
    <source>
        <dbReference type="ARBA" id="ARBA00007754"/>
    </source>
</evidence>
<evidence type="ECO:0000256" key="4">
    <source>
        <dbReference type="PIRSR" id="PIRSR018168-1"/>
    </source>
</evidence>
<protein>
    <submittedName>
        <fullName evidence="9">Beta-mannanase</fullName>
    </submittedName>
</protein>
<comment type="similarity">
    <text evidence="1 7">Belongs to the glycosyl hydrolase 26 family.</text>
</comment>
<evidence type="ECO:0000313" key="9">
    <source>
        <dbReference type="EMBL" id="AFD07539.1"/>
    </source>
</evidence>
<dbReference type="GO" id="GO:0006080">
    <property type="term" value="P:substituted mannan metabolic process"/>
    <property type="evidence" value="ECO:0007669"/>
    <property type="project" value="InterPro"/>
</dbReference>
<dbReference type="GO" id="GO:0016985">
    <property type="term" value="F:mannan endo-1,4-beta-mannosidase activity"/>
    <property type="evidence" value="ECO:0007669"/>
    <property type="project" value="InterPro"/>
</dbReference>
<keyword evidence="10" id="KW-1185">Reference proteome</keyword>
<evidence type="ECO:0000256" key="5">
    <source>
        <dbReference type="PIRSR" id="PIRSR018168-2"/>
    </source>
</evidence>
<dbReference type="PANTHER" id="PTHR40079:SF4">
    <property type="entry name" value="GH26 DOMAIN-CONTAINING PROTEIN-RELATED"/>
    <property type="match status" value="1"/>
</dbReference>
<dbReference type="AlphaFoldDB" id="H8KUQ5"/>
<sequence length="402" mass="45846">MRIKAIVILPLIIFTVLGACKKDSPKPEGDGGEVVVPEEIPDLTTVRTWLVDKSATEETTALFYKLKVSSKTKVLFGHQDDTKRGYSWENEQDNMPYDLSRSDVKEVTGAYPAVYGHDFIHIANFADGVWFDYEKQIARDCAVQAYNRGGVNTFCWHYANPVSKGSFYWNDSPQEAVSQILPGGAYHEVYKKSLKEIADFAQTLIGADGKLVPIIFRPFHEFDGDWFWWGKAHCTAADYKSLYQFTVTYLRDELGVHNFLYAWSPDRNFTTEAEYLERYPGDAFVDLVGMDNYEDMKVDGSVSIAANKLKIISDYAKKQNKLAALTETGLQNLTKKDWYTQTLLKALKEQKVELAYAMVWTNTPNAFWTPYKGHASESDFIKFKNDAYIMFGDKIGSMYKLK</sequence>
<dbReference type="EMBL" id="CP003349">
    <property type="protein sequence ID" value="AFD07539.1"/>
    <property type="molecule type" value="Genomic_DNA"/>
</dbReference>
<feature type="binding site" evidence="5">
    <location>
        <position position="157"/>
    </location>
    <ligand>
        <name>substrate</name>
    </ligand>
</feature>
<dbReference type="STRING" id="929556.Solca_2504"/>
<dbReference type="SUPFAM" id="SSF51445">
    <property type="entry name" value="(Trans)glycosidases"/>
    <property type="match status" value="1"/>
</dbReference>
<proteinExistence type="inferred from homology"/>
<dbReference type="InterPro" id="IPR017853">
    <property type="entry name" value="GH"/>
</dbReference>
<feature type="domain" description="GH26" evidence="8">
    <location>
        <begin position="57"/>
        <end position="393"/>
    </location>
</feature>
<evidence type="ECO:0000256" key="2">
    <source>
        <dbReference type="ARBA" id="ARBA00022801"/>
    </source>
</evidence>
<evidence type="ECO:0000256" key="6">
    <source>
        <dbReference type="PIRSR" id="PIRSR018168-3"/>
    </source>
</evidence>
<evidence type="ECO:0000313" key="10">
    <source>
        <dbReference type="Proteomes" id="UP000007590"/>
    </source>
</evidence>
<dbReference type="PRINTS" id="PR00739">
    <property type="entry name" value="GLHYDRLASE26"/>
</dbReference>
<name>H8KUQ5_SOLCM</name>
<dbReference type="Proteomes" id="UP000007590">
    <property type="component" value="Chromosome"/>
</dbReference>
<keyword evidence="3 7" id="KW-0326">Glycosidase</keyword>
<dbReference type="OrthoDB" id="9803686at2"/>
<feature type="active site" description="Proton donor" evidence="4 7">
    <location>
        <position position="221"/>
    </location>
</feature>
<organism evidence="9 10">
    <name type="scientific">Solitalea canadensis (strain ATCC 29591 / DSM 3403 / JCM 21819 / LMG 8368 / NBRC 15130 / NCIMB 12057 / USAM 9D)</name>
    <name type="common">Flexibacter canadensis</name>
    <dbReference type="NCBI Taxonomy" id="929556"/>
    <lineage>
        <taxon>Bacteria</taxon>
        <taxon>Pseudomonadati</taxon>
        <taxon>Bacteroidota</taxon>
        <taxon>Sphingobacteriia</taxon>
        <taxon>Sphingobacteriales</taxon>
        <taxon>Sphingobacteriaceae</taxon>
        <taxon>Solitalea</taxon>
    </lineage>
</organism>
<reference evidence="9" key="1">
    <citation type="submission" date="2012-02" db="EMBL/GenBank/DDBJ databases">
        <title>The complete genome of Solitalea canadensis DSM 3403.</title>
        <authorList>
            <consortium name="US DOE Joint Genome Institute (JGI-PGF)"/>
            <person name="Lucas S."/>
            <person name="Copeland A."/>
            <person name="Lapidus A."/>
            <person name="Glavina del Rio T."/>
            <person name="Dalin E."/>
            <person name="Tice H."/>
            <person name="Bruce D."/>
            <person name="Goodwin L."/>
            <person name="Pitluck S."/>
            <person name="Peters L."/>
            <person name="Ovchinnikova G."/>
            <person name="Lu M."/>
            <person name="Kyrpides N."/>
            <person name="Mavromatis K."/>
            <person name="Ivanova N."/>
            <person name="Brettin T."/>
            <person name="Detter J.C."/>
            <person name="Han C."/>
            <person name="Larimer F."/>
            <person name="Land M."/>
            <person name="Hauser L."/>
            <person name="Markowitz V."/>
            <person name="Cheng J.-F."/>
            <person name="Hugenholtz P."/>
            <person name="Woyke T."/>
            <person name="Wu D."/>
            <person name="Spring S."/>
            <person name="Schroeder M."/>
            <person name="Kopitz M."/>
            <person name="Brambilla E."/>
            <person name="Klenk H.-P."/>
            <person name="Eisen J.A."/>
        </authorList>
    </citation>
    <scope>NUCLEOTIDE SEQUENCE</scope>
    <source>
        <strain evidence="9">DSM 3403</strain>
    </source>
</reference>
<feature type="binding site" evidence="5">
    <location>
        <position position="293"/>
    </location>
    <ligand>
        <name>substrate</name>
    </ligand>
</feature>
<gene>
    <name evidence="9" type="ordered locus">Solca_2504</name>
</gene>